<dbReference type="SUPFAM" id="SSF117457">
    <property type="entry name" value="FumA C-terminal domain-like"/>
    <property type="match status" value="1"/>
</dbReference>
<feature type="domain" description="Fe-S hydro-lyase tartrate dehydratase alpha-type catalytic" evidence="11">
    <location>
        <begin position="11"/>
        <end position="285"/>
    </location>
</feature>
<dbReference type="InterPro" id="IPR004646">
    <property type="entry name" value="Fe-S_hydro-lyase_TtdA-typ_cat"/>
</dbReference>
<keyword evidence="14" id="KW-1185">Reference proteome</keyword>
<keyword evidence="8 10" id="KW-0411">Iron-sulfur</keyword>
<dbReference type="Pfam" id="PF05683">
    <property type="entry name" value="Fumerase_C"/>
    <property type="match status" value="1"/>
</dbReference>
<comment type="cofactor">
    <cofactor evidence="2 10">
        <name>[4Fe-4S] cluster</name>
        <dbReference type="ChEBI" id="CHEBI:49883"/>
    </cofactor>
</comment>
<evidence type="ECO:0000313" key="13">
    <source>
        <dbReference type="EMBL" id="MDS9994866.1"/>
    </source>
</evidence>
<sequence>MTSIKQEDLIQSVADALQYISYYHPVDYIKNLSAAYEREQSPAAKDAIAQILINSRMCAEGHRPICQDTGIVTVFLEIGMNVRWDDATMGVEDMVNEGVRRAYNHPDNKLRASVLADPAGKRQNTRDNTPAVVNVKVVPGDTVDVIVAAKGGGSEAKSKFAMLNPSDSIVDWVLKTVPTMGAGWCPPGMLGIGIGGTAEKAMLLAKEALMEPIDIVDLQARGASNRAEELRLELYEKVNALGIGAQGLGGLTTVLDIKVKDYPTHAANLPVAMIPNCAATRHAHFTLDGSGAVMLDPPSLEDWPKLTYNPTNARRVNLDTITREDVASFKPGETILLNGKLLTGRDAAHKRMIDMLNRGEKLPVDFTNRFIYYVGPVDPVRDEVVGPAGPTTATRMDKFTRQMLEQTGLLGMVGKSERGDAAIAAIRDNKAVYLMAVGGSAYLVSKAIKASKVLAFEDLGMEAIYEFEVKDMPVTVAVDSSGESVHKTGPREWQARIGKIPVVVEA</sequence>
<keyword evidence="5 10" id="KW-0004">4Fe-4S</keyword>
<keyword evidence="6 10" id="KW-0479">Metal-binding</keyword>
<name>A0ABU2I9Q1_9XANT</name>
<dbReference type="PANTHER" id="PTHR43351">
    <property type="entry name" value="L(+)-TARTRATE DEHYDRATASE SUBUNIT BETA"/>
    <property type="match status" value="1"/>
</dbReference>
<evidence type="ECO:0000256" key="6">
    <source>
        <dbReference type="ARBA" id="ARBA00022723"/>
    </source>
</evidence>
<protein>
    <recommendedName>
        <fullName evidence="10">Fumarate hydratase class I</fullName>
        <ecNumber evidence="10">4.2.1.2</ecNumber>
    </recommendedName>
</protein>
<evidence type="ECO:0000256" key="4">
    <source>
        <dbReference type="ARBA" id="ARBA00011738"/>
    </source>
</evidence>
<dbReference type="Pfam" id="PF05681">
    <property type="entry name" value="Fumerase"/>
    <property type="match status" value="1"/>
</dbReference>
<comment type="caution">
    <text evidence="13">The sequence shown here is derived from an EMBL/GenBank/DDBJ whole genome shotgun (WGS) entry which is preliminary data.</text>
</comment>
<dbReference type="InterPro" id="IPR011167">
    <property type="entry name" value="Fe_dep_fumarate_hydratase"/>
</dbReference>
<comment type="function">
    <text evidence="10">Catalyzes the reversible hydration of fumarate to (S)-malate.</text>
</comment>
<comment type="subunit">
    <text evidence="4 10">Homodimer.</text>
</comment>
<dbReference type="NCBIfam" id="TIGR00722">
    <property type="entry name" value="ttdA_fumA_fumB"/>
    <property type="match status" value="1"/>
</dbReference>
<evidence type="ECO:0000256" key="9">
    <source>
        <dbReference type="ARBA" id="ARBA00023239"/>
    </source>
</evidence>
<comment type="similarity">
    <text evidence="3 10">Belongs to the class-I fumarase family.</text>
</comment>
<dbReference type="EMBL" id="JAQMHB010000001">
    <property type="protein sequence ID" value="MDS9994866.1"/>
    <property type="molecule type" value="Genomic_DNA"/>
</dbReference>
<evidence type="ECO:0000256" key="2">
    <source>
        <dbReference type="ARBA" id="ARBA00001966"/>
    </source>
</evidence>
<dbReference type="Proteomes" id="UP001260534">
    <property type="component" value="Unassembled WGS sequence"/>
</dbReference>
<feature type="domain" description="Fe-S hydro-lyase tartrate dehydratase beta-type catalytic" evidence="12">
    <location>
        <begin position="289"/>
        <end position="488"/>
    </location>
</feature>
<dbReference type="InterPro" id="IPR036660">
    <property type="entry name" value="Fe-S_hydroAse_TtdB_cat_sf"/>
</dbReference>
<evidence type="ECO:0000256" key="1">
    <source>
        <dbReference type="ARBA" id="ARBA00000929"/>
    </source>
</evidence>
<organism evidence="13 14">
    <name type="scientific">Xanthomonas hawaiiensis</name>
    <dbReference type="NCBI Taxonomy" id="3003247"/>
    <lineage>
        <taxon>Bacteria</taxon>
        <taxon>Pseudomonadati</taxon>
        <taxon>Pseudomonadota</taxon>
        <taxon>Gammaproteobacteria</taxon>
        <taxon>Lysobacterales</taxon>
        <taxon>Lysobacteraceae</taxon>
        <taxon>Xanthomonas</taxon>
    </lineage>
</organism>
<dbReference type="PIRSF" id="PIRSF001394">
    <property type="entry name" value="Fe_dep_fumar_hy"/>
    <property type="match status" value="1"/>
</dbReference>
<keyword evidence="9 10" id="KW-0456">Lyase</keyword>
<proteinExistence type="inferred from homology"/>
<evidence type="ECO:0000313" key="14">
    <source>
        <dbReference type="Proteomes" id="UP001260534"/>
    </source>
</evidence>
<evidence type="ECO:0000259" key="12">
    <source>
        <dbReference type="Pfam" id="PF05683"/>
    </source>
</evidence>
<comment type="catalytic activity">
    <reaction evidence="1 10">
        <text>(S)-malate = fumarate + H2O</text>
        <dbReference type="Rhea" id="RHEA:12460"/>
        <dbReference type="ChEBI" id="CHEBI:15377"/>
        <dbReference type="ChEBI" id="CHEBI:15589"/>
        <dbReference type="ChEBI" id="CHEBI:29806"/>
        <dbReference type="EC" id="4.2.1.2"/>
    </reaction>
</comment>
<dbReference type="EC" id="4.2.1.2" evidence="10"/>
<dbReference type="Gene3D" id="3.20.130.10">
    <property type="entry name" value="Fe-S hydro-lyase, tartrate dehydratase beta-type, catalytic domain"/>
    <property type="match status" value="1"/>
</dbReference>
<dbReference type="RefSeq" id="WP_209230798.1">
    <property type="nucleotide sequence ID" value="NZ_JAGHXG010000010.1"/>
</dbReference>
<evidence type="ECO:0000256" key="3">
    <source>
        <dbReference type="ARBA" id="ARBA00008876"/>
    </source>
</evidence>
<gene>
    <name evidence="13" type="ORF">PNQ69_19040</name>
</gene>
<accession>A0ABU2I9Q1</accession>
<evidence type="ECO:0000256" key="8">
    <source>
        <dbReference type="ARBA" id="ARBA00023014"/>
    </source>
</evidence>
<evidence type="ECO:0000259" key="11">
    <source>
        <dbReference type="Pfam" id="PF05681"/>
    </source>
</evidence>
<dbReference type="InterPro" id="IPR004647">
    <property type="entry name" value="Fe-S_hydro-lyase_TtdB-typ_cat"/>
</dbReference>
<evidence type="ECO:0000256" key="7">
    <source>
        <dbReference type="ARBA" id="ARBA00023004"/>
    </source>
</evidence>
<evidence type="ECO:0000256" key="10">
    <source>
        <dbReference type="PIRNR" id="PIRNR001394"/>
    </source>
</evidence>
<dbReference type="PANTHER" id="PTHR43351:SF2">
    <property type="entry name" value="L(+)-TARTRATE DEHYDRATASE SUBUNIT BETA-RELATED"/>
    <property type="match status" value="1"/>
</dbReference>
<keyword evidence="7 10" id="KW-0408">Iron</keyword>
<evidence type="ECO:0000256" key="5">
    <source>
        <dbReference type="ARBA" id="ARBA00022485"/>
    </source>
</evidence>
<reference evidence="13 14" key="1">
    <citation type="submission" date="2023-01" db="EMBL/GenBank/DDBJ databases">
        <title>Xanthomonas hawaiianensis sp. nov. isolated from Araceae family in Hawaii.</title>
        <authorList>
            <person name="Chunag S.-C."/>
            <person name="Dobhal S."/>
            <person name="Alvarez A."/>
            <person name="Arif M."/>
        </authorList>
    </citation>
    <scope>NUCLEOTIDE SEQUENCE [LARGE SCALE GENOMIC DNA]</scope>
    <source>
        <strain evidence="13 14">A2111</strain>
    </source>
</reference>
<dbReference type="NCBIfam" id="TIGR00723">
    <property type="entry name" value="ttdB_fumA_fumB"/>
    <property type="match status" value="1"/>
</dbReference>